<dbReference type="AlphaFoldDB" id="A0A2U1UPD4"/>
<dbReference type="Proteomes" id="UP000295985">
    <property type="component" value="Unassembled WGS sequence"/>
</dbReference>
<comment type="caution">
    <text evidence="1">The sequence shown here is derived from an EMBL/GenBank/DDBJ whole genome shotgun (WGS) entry which is preliminary data.</text>
</comment>
<sequence>MLFTLSRRFPLLFNATAPRNGASLIENTGYLRHKTRQLILFIGCLFSQMPWLRVNDSLYQRYPLRL</sequence>
<gene>
    <name evidence="1" type="ORF">DDT54_14265</name>
</gene>
<reference evidence="1 2" key="1">
    <citation type="submission" date="2018-04" db="EMBL/GenBank/DDBJ databases">
        <title>Brenneria corticis sp.nov.</title>
        <authorList>
            <person name="Li Y."/>
        </authorList>
    </citation>
    <scope>NUCLEOTIDE SEQUENCE [LARGE SCALE GENOMIC DNA]</scope>
    <source>
        <strain evidence="1 2">LMG 2694</strain>
    </source>
</reference>
<dbReference type="EMBL" id="QDKK01000022">
    <property type="protein sequence ID" value="PWC23533.1"/>
    <property type="molecule type" value="Genomic_DNA"/>
</dbReference>
<protein>
    <submittedName>
        <fullName evidence="1">Uncharacterized protein</fullName>
    </submittedName>
</protein>
<evidence type="ECO:0000313" key="1">
    <source>
        <dbReference type="EMBL" id="PWC23533.1"/>
    </source>
</evidence>
<name>A0A2U1UPD4_9GAMM</name>
<organism evidence="1 2">
    <name type="scientific">Brenneria nigrifluens DSM 30175 = ATCC 13028</name>
    <dbReference type="NCBI Taxonomy" id="1121120"/>
    <lineage>
        <taxon>Bacteria</taxon>
        <taxon>Pseudomonadati</taxon>
        <taxon>Pseudomonadota</taxon>
        <taxon>Gammaproteobacteria</taxon>
        <taxon>Enterobacterales</taxon>
        <taxon>Pectobacteriaceae</taxon>
        <taxon>Brenneria</taxon>
    </lineage>
</organism>
<proteinExistence type="predicted"/>
<accession>A0A2U1UPD4</accession>
<evidence type="ECO:0000313" key="2">
    <source>
        <dbReference type="Proteomes" id="UP000295985"/>
    </source>
</evidence>